<organism evidence="3 4">
    <name type="scientific">Nelumbo nucifera</name>
    <name type="common">Sacred lotus</name>
    <dbReference type="NCBI Taxonomy" id="4432"/>
    <lineage>
        <taxon>Eukaryota</taxon>
        <taxon>Viridiplantae</taxon>
        <taxon>Streptophyta</taxon>
        <taxon>Embryophyta</taxon>
        <taxon>Tracheophyta</taxon>
        <taxon>Spermatophyta</taxon>
        <taxon>Magnoliopsida</taxon>
        <taxon>Proteales</taxon>
        <taxon>Nelumbonaceae</taxon>
        <taxon>Nelumbo</taxon>
    </lineage>
</organism>
<dbReference type="eggNOG" id="ENOG502S37N">
    <property type="taxonomic scope" value="Eukaryota"/>
</dbReference>
<proteinExistence type="predicted"/>
<feature type="domain" description="VQ" evidence="2">
    <location>
        <begin position="76"/>
        <end position="100"/>
    </location>
</feature>
<dbReference type="OrthoDB" id="1917757at2759"/>
<dbReference type="InterPro" id="IPR008889">
    <property type="entry name" value="VQ"/>
</dbReference>
<feature type="region of interest" description="Disordered" evidence="1">
    <location>
        <begin position="100"/>
        <end position="159"/>
    </location>
</feature>
<feature type="compositionally biased region" description="Basic and acidic residues" evidence="1">
    <location>
        <begin position="1"/>
        <end position="17"/>
    </location>
</feature>
<reference evidence="4" key="1">
    <citation type="submission" date="2025-08" db="UniProtKB">
        <authorList>
            <consortium name="RefSeq"/>
        </authorList>
    </citation>
    <scope>IDENTIFICATION</scope>
</reference>
<dbReference type="GeneID" id="104602159"/>
<dbReference type="OMA" id="RCNEING"/>
<dbReference type="STRING" id="4432.A0A1U8AER8"/>
<feature type="compositionally biased region" description="Polar residues" evidence="1">
    <location>
        <begin position="100"/>
        <end position="127"/>
    </location>
</feature>
<dbReference type="InterPro" id="IPR039607">
    <property type="entry name" value="VQ_8/17/18/20/21/25"/>
</dbReference>
<accession>A0A1U8AER8</accession>
<evidence type="ECO:0000313" key="4">
    <source>
        <dbReference type="RefSeq" id="XP_010264057.1"/>
    </source>
</evidence>
<dbReference type="AlphaFoldDB" id="A0A1U8AER8"/>
<dbReference type="PANTHER" id="PTHR33143:SF76">
    <property type="entry name" value="VQ MOTIF-CONTAINING PROTEIN 8, CHLOROPLASTIC"/>
    <property type="match status" value="1"/>
</dbReference>
<dbReference type="PANTHER" id="PTHR33143">
    <property type="entry name" value="F16F4.1 PROTEIN-RELATED"/>
    <property type="match status" value="1"/>
</dbReference>
<evidence type="ECO:0000259" key="2">
    <source>
        <dbReference type="Pfam" id="PF05678"/>
    </source>
</evidence>
<dbReference type="RefSeq" id="XP_010264057.1">
    <property type="nucleotide sequence ID" value="XM_010265755.2"/>
</dbReference>
<dbReference type="KEGG" id="nnu:104602159"/>
<keyword evidence="3" id="KW-1185">Reference proteome</keyword>
<evidence type="ECO:0000256" key="1">
    <source>
        <dbReference type="SAM" id="MobiDB-lite"/>
    </source>
</evidence>
<gene>
    <name evidence="4" type="primary">LOC104602159</name>
</gene>
<dbReference type="Proteomes" id="UP000189703">
    <property type="component" value="Unplaced"/>
</dbReference>
<protein>
    <submittedName>
        <fullName evidence="4">VQ motif-containing protein 8, chloroplastic-like</fullName>
    </submittedName>
</protein>
<dbReference type="InParanoid" id="A0A1U8AER8"/>
<dbReference type="Pfam" id="PF05678">
    <property type="entry name" value="VQ"/>
    <property type="match status" value="1"/>
</dbReference>
<feature type="region of interest" description="Disordered" evidence="1">
    <location>
        <begin position="1"/>
        <end position="74"/>
    </location>
</feature>
<evidence type="ECO:0000313" key="3">
    <source>
        <dbReference type="Proteomes" id="UP000189703"/>
    </source>
</evidence>
<sequence>MSPSQFHDDQQARKEINGPRPSPLKINKDSHFIQKPSSSAHSSSSTSPSSLSAVAATASVKQQHQQQRQPPVIIYTHSPKIIHTQARDFMALVQKLTGLSRSDDQPVQPQPQESGQVSSSERNNFNTRAGDDTESSSLVTDGNCGGGGGDVQVSSSSISPVCEPPNPYISDIPLFTPNSAELFYSSRPFYRYPDTVFTPPDIGNSISPSALEARKGLQEY</sequence>
<name>A0A1U8AER8_NELNU</name>
<feature type="compositionally biased region" description="Low complexity" evidence="1">
    <location>
        <begin position="36"/>
        <end position="69"/>
    </location>
</feature>
<dbReference type="GO" id="GO:0005634">
    <property type="term" value="C:nucleus"/>
    <property type="evidence" value="ECO:0000318"/>
    <property type="project" value="GO_Central"/>
</dbReference>